<dbReference type="Pfam" id="PF13460">
    <property type="entry name" value="NAD_binding_10"/>
    <property type="match status" value="1"/>
</dbReference>
<feature type="domain" description="NAD(P)-binding" evidence="1">
    <location>
        <begin position="19"/>
        <end position="152"/>
    </location>
</feature>
<evidence type="ECO:0000313" key="2">
    <source>
        <dbReference type="EMBL" id="SDN63227.1"/>
    </source>
</evidence>
<name>A0A1H0CZ84_9PSED</name>
<dbReference type="SUPFAM" id="SSF51735">
    <property type="entry name" value="NAD(P)-binding Rossmann-fold domains"/>
    <property type="match status" value="1"/>
</dbReference>
<protein>
    <submittedName>
        <fullName evidence="2">NADH-flavin reductase</fullName>
    </submittedName>
</protein>
<dbReference type="RefSeq" id="WP_084314347.1">
    <property type="nucleotide sequence ID" value="NZ_FNIJ01000004.1"/>
</dbReference>
<dbReference type="Proteomes" id="UP000242957">
    <property type="component" value="Unassembled WGS sequence"/>
</dbReference>
<dbReference type="InterPro" id="IPR036291">
    <property type="entry name" value="NAD(P)-bd_dom_sf"/>
</dbReference>
<dbReference type="InterPro" id="IPR016040">
    <property type="entry name" value="NAD(P)-bd_dom"/>
</dbReference>
<accession>A0A1H0CZ84</accession>
<sequence length="200" mass="21972">MHNLESETFKIGLFQPESSLGQALLAEALHRQLEVSALVDDLNAMPARPGLRCKIGRLDDARAVSESVAGLDALIVGFSPDLPGSWLCPAIEALIDGLVRAEVPRLLLVADWTWLDRPADPAEADLARRLQRTLQASEVDWTLVQIPEVQEGFAVDDFAGPEQQPLALDSAHEMALRYAAAMLDEIQLGLHKRQRIRLLA</sequence>
<organism evidence="2 3">
    <name type="scientific">Pseudomonas jinjuensis</name>
    <dbReference type="NCBI Taxonomy" id="198616"/>
    <lineage>
        <taxon>Bacteria</taxon>
        <taxon>Pseudomonadati</taxon>
        <taxon>Pseudomonadota</taxon>
        <taxon>Gammaproteobacteria</taxon>
        <taxon>Pseudomonadales</taxon>
        <taxon>Pseudomonadaceae</taxon>
        <taxon>Pseudomonas</taxon>
    </lineage>
</organism>
<reference evidence="3" key="1">
    <citation type="submission" date="2016-10" db="EMBL/GenBank/DDBJ databases">
        <authorList>
            <person name="Varghese N."/>
            <person name="Submissions S."/>
        </authorList>
    </citation>
    <scope>NUCLEOTIDE SEQUENCE [LARGE SCALE GENOMIC DNA]</scope>
    <source>
        <strain evidence="3">JCM 21621</strain>
    </source>
</reference>
<keyword evidence="3" id="KW-1185">Reference proteome</keyword>
<dbReference type="STRING" id="198616.SAMN05216193_10477"/>
<dbReference type="OrthoDB" id="7015609at2"/>
<dbReference type="AlphaFoldDB" id="A0A1H0CZ84"/>
<dbReference type="Gene3D" id="3.40.50.720">
    <property type="entry name" value="NAD(P)-binding Rossmann-like Domain"/>
    <property type="match status" value="1"/>
</dbReference>
<proteinExistence type="predicted"/>
<evidence type="ECO:0000259" key="1">
    <source>
        <dbReference type="Pfam" id="PF13460"/>
    </source>
</evidence>
<dbReference type="EMBL" id="FNIJ01000004">
    <property type="protein sequence ID" value="SDN63227.1"/>
    <property type="molecule type" value="Genomic_DNA"/>
</dbReference>
<evidence type="ECO:0000313" key="3">
    <source>
        <dbReference type="Proteomes" id="UP000242957"/>
    </source>
</evidence>
<gene>
    <name evidence="2" type="ORF">SAMN05216193_10477</name>
</gene>